<gene>
    <name evidence="2" type="ORF">AMECASPLE_033080</name>
</gene>
<protein>
    <submittedName>
        <fullName evidence="2">Uncharacterized protein</fullName>
    </submittedName>
</protein>
<keyword evidence="3" id="KW-1185">Reference proteome</keyword>
<feature type="region of interest" description="Disordered" evidence="1">
    <location>
        <begin position="31"/>
        <end position="52"/>
    </location>
</feature>
<sequence length="102" mass="11362">MVFKSLSYNKPNSSASDNLTNSKRWGVCAETGAEPEEQRETQLMRSSEQRQKSEMSLCSKASVSLWDLILSTASLCNNYVMNLIGTGSGYTESELTRIQLRS</sequence>
<organism evidence="2 3">
    <name type="scientific">Ameca splendens</name>
    <dbReference type="NCBI Taxonomy" id="208324"/>
    <lineage>
        <taxon>Eukaryota</taxon>
        <taxon>Metazoa</taxon>
        <taxon>Chordata</taxon>
        <taxon>Craniata</taxon>
        <taxon>Vertebrata</taxon>
        <taxon>Euteleostomi</taxon>
        <taxon>Actinopterygii</taxon>
        <taxon>Neopterygii</taxon>
        <taxon>Teleostei</taxon>
        <taxon>Neoteleostei</taxon>
        <taxon>Acanthomorphata</taxon>
        <taxon>Ovalentaria</taxon>
        <taxon>Atherinomorphae</taxon>
        <taxon>Cyprinodontiformes</taxon>
        <taxon>Goodeidae</taxon>
        <taxon>Ameca</taxon>
    </lineage>
</organism>
<name>A0ABV0Y7A7_9TELE</name>
<proteinExistence type="predicted"/>
<evidence type="ECO:0000256" key="1">
    <source>
        <dbReference type="SAM" id="MobiDB-lite"/>
    </source>
</evidence>
<accession>A0ABV0Y7A7</accession>
<feature type="compositionally biased region" description="Basic and acidic residues" evidence="1">
    <location>
        <begin position="36"/>
        <end position="52"/>
    </location>
</feature>
<dbReference type="EMBL" id="JAHRIP010023221">
    <property type="protein sequence ID" value="MEQ2289443.1"/>
    <property type="molecule type" value="Genomic_DNA"/>
</dbReference>
<dbReference type="Proteomes" id="UP001469553">
    <property type="component" value="Unassembled WGS sequence"/>
</dbReference>
<evidence type="ECO:0000313" key="3">
    <source>
        <dbReference type="Proteomes" id="UP001469553"/>
    </source>
</evidence>
<comment type="caution">
    <text evidence="2">The sequence shown here is derived from an EMBL/GenBank/DDBJ whole genome shotgun (WGS) entry which is preliminary data.</text>
</comment>
<evidence type="ECO:0000313" key="2">
    <source>
        <dbReference type="EMBL" id="MEQ2289443.1"/>
    </source>
</evidence>
<reference evidence="2 3" key="1">
    <citation type="submission" date="2021-06" db="EMBL/GenBank/DDBJ databases">
        <authorList>
            <person name="Palmer J.M."/>
        </authorList>
    </citation>
    <scope>NUCLEOTIDE SEQUENCE [LARGE SCALE GENOMIC DNA]</scope>
    <source>
        <strain evidence="2 3">AS_MEX2019</strain>
        <tissue evidence="2">Muscle</tissue>
    </source>
</reference>